<dbReference type="Gene3D" id="3.40.50.150">
    <property type="entry name" value="Vaccinia Virus protein VP39"/>
    <property type="match status" value="1"/>
</dbReference>
<comment type="catalytic activity">
    <reaction evidence="6">
        <text>a 2'-deoxycytidine in DNA + S-adenosyl-L-methionine = a 5-methyl-2'-deoxycytidine in DNA + S-adenosyl-L-homocysteine + H(+)</text>
        <dbReference type="Rhea" id="RHEA:13681"/>
        <dbReference type="Rhea" id="RHEA-COMP:11369"/>
        <dbReference type="Rhea" id="RHEA-COMP:11370"/>
        <dbReference type="ChEBI" id="CHEBI:15378"/>
        <dbReference type="ChEBI" id="CHEBI:57856"/>
        <dbReference type="ChEBI" id="CHEBI:59789"/>
        <dbReference type="ChEBI" id="CHEBI:85452"/>
        <dbReference type="ChEBI" id="CHEBI:85454"/>
        <dbReference type="EC" id="2.1.1.37"/>
    </reaction>
</comment>
<dbReference type="PANTHER" id="PTHR10629">
    <property type="entry name" value="CYTOSINE-SPECIFIC METHYLTRANSFERASE"/>
    <property type="match status" value="1"/>
</dbReference>
<dbReference type="Gene3D" id="3.90.120.10">
    <property type="entry name" value="DNA Methylase, subunit A, domain 2"/>
    <property type="match status" value="1"/>
</dbReference>
<evidence type="ECO:0000256" key="1">
    <source>
        <dbReference type="ARBA" id="ARBA00011975"/>
    </source>
</evidence>
<evidence type="ECO:0000256" key="6">
    <source>
        <dbReference type="ARBA" id="ARBA00047422"/>
    </source>
</evidence>
<keyword evidence="3 7" id="KW-0808">Transferase</keyword>
<sequence length="547" mass="61239">MKTLTISHLKGLEAAAQLLRAGFRLRLHDHYGGCGGGSLGLKRAGGYDVAAMLNHNATCVATHKVNNPTTRHFCADVRATNEFDLGRADIIWASPSCTHHSIARGGMSCDEQERALPEELPRFALAADAKCLMIENVKEFRNWGPTEPKRDKQGRIVYRKGADGQPEPVYVPVKSRKGEYYRRWVATLKGMGYVNYECRLLDAANYGTPQSRVRYFGIFTRAGIPISWPAATHDRHGKGGLPRWNGVEQCLDLDDTGHSIFTRRQRGKKDYADATLSRLLAGIRKLLLPTARQVQGSDLFAEGIQEDSHCRPRTLQQFLYQNNGTRAGDKAARSVRPVCRYSPTVTTNGGNLFLASVKLLTTYYKHGAVKRTSDACPTLRTKDCAAMATVHLDGFTFSHQFSNTPRLLREPARTVVASRRHQYLALIRRGPCHLAPAEGDSLVMRLLKFVCRKYGIADILLRMLKVPELKRIMGFPEDYQLLGTQTEQKAMLGNAVCPQVAEALGRAMLPALLLSGRRKRPPLRHQVVERWEQGELFSQDNYRVDSR</sequence>
<evidence type="ECO:0000256" key="7">
    <source>
        <dbReference type="PROSITE-ProRule" id="PRU01016"/>
    </source>
</evidence>
<organism evidence="8 9">
    <name type="scientific">Hymenobacter endophyticus</name>
    <dbReference type="NCBI Taxonomy" id="3076335"/>
    <lineage>
        <taxon>Bacteria</taxon>
        <taxon>Pseudomonadati</taxon>
        <taxon>Bacteroidota</taxon>
        <taxon>Cytophagia</taxon>
        <taxon>Cytophagales</taxon>
        <taxon>Hymenobacteraceae</taxon>
        <taxon>Hymenobacter</taxon>
    </lineage>
</organism>
<dbReference type="EC" id="2.1.1.37" evidence="1"/>
<dbReference type="PANTHER" id="PTHR10629:SF52">
    <property type="entry name" value="DNA (CYTOSINE-5)-METHYLTRANSFERASE 1"/>
    <property type="match status" value="1"/>
</dbReference>
<name>A0ABU3TKX0_9BACT</name>
<evidence type="ECO:0000256" key="5">
    <source>
        <dbReference type="ARBA" id="ARBA00022747"/>
    </source>
</evidence>
<dbReference type="PROSITE" id="PS51679">
    <property type="entry name" value="SAM_MT_C5"/>
    <property type="match status" value="1"/>
</dbReference>
<feature type="active site" evidence="7">
    <location>
        <position position="97"/>
    </location>
</feature>
<keyword evidence="5" id="KW-0680">Restriction system</keyword>
<dbReference type="Pfam" id="PF00145">
    <property type="entry name" value="DNA_methylase"/>
    <property type="match status" value="3"/>
</dbReference>
<gene>
    <name evidence="8" type="ORF">ROI90_16570</name>
</gene>
<dbReference type="InterPro" id="IPR050390">
    <property type="entry name" value="C5-Methyltransferase"/>
</dbReference>
<keyword evidence="4 7" id="KW-0949">S-adenosyl-L-methionine</keyword>
<dbReference type="EMBL" id="JAWDJT010000012">
    <property type="protein sequence ID" value="MDU0372021.1"/>
    <property type="molecule type" value="Genomic_DNA"/>
</dbReference>
<proteinExistence type="inferred from homology"/>
<evidence type="ECO:0000256" key="2">
    <source>
        <dbReference type="ARBA" id="ARBA00022603"/>
    </source>
</evidence>
<evidence type="ECO:0000256" key="4">
    <source>
        <dbReference type="ARBA" id="ARBA00022691"/>
    </source>
</evidence>
<reference evidence="8 9" key="1">
    <citation type="submission" date="2023-10" db="EMBL/GenBank/DDBJ databases">
        <title>Hymenobacter endophyticus sp. nov., an isolate from the leaf tissues of wheat.</title>
        <authorList>
            <person name="Dai Y."/>
        </authorList>
    </citation>
    <scope>NUCLEOTIDE SEQUENCE [LARGE SCALE GENOMIC DNA]</scope>
    <source>
        <strain evidence="8 9">ZK17L-C2</strain>
    </source>
</reference>
<dbReference type="RefSeq" id="WP_315999479.1">
    <property type="nucleotide sequence ID" value="NZ_JAWDJT010000012.1"/>
</dbReference>
<dbReference type="SUPFAM" id="SSF53335">
    <property type="entry name" value="S-adenosyl-L-methionine-dependent methyltransferases"/>
    <property type="match status" value="1"/>
</dbReference>
<comment type="similarity">
    <text evidence="7">Belongs to the class I-like SAM-binding methyltransferase superfamily. C5-methyltransferase family.</text>
</comment>
<dbReference type="Proteomes" id="UP001250698">
    <property type="component" value="Unassembled WGS sequence"/>
</dbReference>
<dbReference type="GO" id="GO:0032259">
    <property type="term" value="P:methylation"/>
    <property type="evidence" value="ECO:0007669"/>
    <property type="project" value="UniProtKB-KW"/>
</dbReference>
<protein>
    <recommendedName>
        <fullName evidence="1">DNA (cytosine-5-)-methyltransferase</fullName>
        <ecNumber evidence="1">2.1.1.37</ecNumber>
    </recommendedName>
</protein>
<dbReference type="GO" id="GO:0008168">
    <property type="term" value="F:methyltransferase activity"/>
    <property type="evidence" value="ECO:0007669"/>
    <property type="project" value="UniProtKB-KW"/>
</dbReference>
<keyword evidence="9" id="KW-1185">Reference proteome</keyword>
<evidence type="ECO:0000256" key="3">
    <source>
        <dbReference type="ARBA" id="ARBA00022679"/>
    </source>
</evidence>
<evidence type="ECO:0000313" key="9">
    <source>
        <dbReference type="Proteomes" id="UP001250698"/>
    </source>
</evidence>
<dbReference type="InterPro" id="IPR029063">
    <property type="entry name" value="SAM-dependent_MTases_sf"/>
</dbReference>
<keyword evidence="2 7" id="KW-0489">Methyltransferase</keyword>
<comment type="caution">
    <text evidence="8">The sequence shown here is derived from an EMBL/GenBank/DDBJ whole genome shotgun (WGS) entry which is preliminary data.</text>
</comment>
<accession>A0ABU3TKX0</accession>
<dbReference type="InterPro" id="IPR001525">
    <property type="entry name" value="C5_MeTfrase"/>
</dbReference>
<evidence type="ECO:0000313" key="8">
    <source>
        <dbReference type="EMBL" id="MDU0372021.1"/>
    </source>
</evidence>